<dbReference type="InterPro" id="IPR035940">
    <property type="entry name" value="CAP_sf"/>
</dbReference>
<evidence type="ECO:0000313" key="3">
    <source>
        <dbReference type="Proteomes" id="UP000005631"/>
    </source>
</evidence>
<dbReference type="CDD" id="cd05379">
    <property type="entry name" value="CAP_bacterial"/>
    <property type="match status" value="1"/>
</dbReference>
<dbReference type="Gene3D" id="3.40.33.10">
    <property type="entry name" value="CAP"/>
    <property type="match status" value="1"/>
</dbReference>
<dbReference type="RefSeq" id="WP_014200725.1">
    <property type="nucleotide sequence ID" value="NC_016599.1"/>
</dbReference>
<keyword evidence="3" id="KW-1185">Reference proteome</keyword>
<dbReference type="OrthoDB" id="982527at2"/>
<dbReference type="AlphaFoldDB" id="G8R8I2"/>
<dbReference type="STRING" id="926562.Oweho_0343"/>
<protein>
    <submittedName>
        <fullName evidence="2">Cysteine-rich secretory protein family</fullName>
    </submittedName>
</protein>
<sequence length="216" mass="24454">MVNILLLAFSTLFLPQVETPANEKYYDLTAEEFFALAETQQTIDPQKLDKELLEAAVFFASNEARDDKRKSIFSHSPILQQSSRFHSDYLLNLGTLNHLNNKDKKYKTPMMRIDAFGGNFNASAENLARLAVIDFGKDQSYLIDKGGVFLDKNNKPIPMHTYASLARKVVDGWMHSKGHRQNLMGDYNYLGCGVSSIVKITDGVPEIYFTQNFGKK</sequence>
<evidence type="ECO:0000313" key="2">
    <source>
        <dbReference type="EMBL" id="AEV31364.1"/>
    </source>
</evidence>
<dbReference type="EMBL" id="CP003156">
    <property type="protein sequence ID" value="AEV31364.1"/>
    <property type="molecule type" value="Genomic_DNA"/>
</dbReference>
<organism evidence="2 3">
    <name type="scientific">Owenweeksia hongkongensis (strain DSM 17368 / CIP 108786 / JCM 12287 / NRRL B-23963 / UST20020801)</name>
    <dbReference type="NCBI Taxonomy" id="926562"/>
    <lineage>
        <taxon>Bacteria</taxon>
        <taxon>Pseudomonadati</taxon>
        <taxon>Bacteroidota</taxon>
        <taxon>Flavobacteriia</taxon>
        <taxon>Flavobacteriales</taxon>
        <taxon>Owenweeksiaceae</taxon>
        <taxon>Owenweeksia</taxon>
    </lineage>
</organism>
<dbReference type="SUPFAM" id="SSF55797">
    <property type="entry name" value="PR-1-like"/>
    <property type="match status" value="1"/>
</dbReference>
<dbReference type="InterPro" id="IPR014044">
    <property type="entry name" value="CAP_dom"/>
</dbReference>
<dbReference type="eggNOG" id="COG2340">
    <property type="taxonomic scope" value="Bacteria"/>
</dbReference>
<evidence type="ECO:0000259" key="1">
    <source>
        <dbReference type="Pfam" id="PF00188"/>
    </source>
</evidence>
<feature type="domain" description="SCP" evidence="1">
    <location>
        <begin position="62"/>
        <end position="213"/>
    </location>
</feature>
<reference evidence="2 3" key="1">
    <citation type="journal article" date="2012" name="Stand. Genomic Sci.">
        <title>Genome sequence of the orange-pigmented seawater bacterium Owenweeksia hongkongensis type strain (UST20020801(T)).</title>
        <authorList>
            <person name="Riedel T."/>
            <person name="Held B."/>
            <person name="Nolan M."/>
            <person name="Lucas S."/>
            <person name="Lapidus A."/>
            <person name="Tice H."/>
            <person name="Del Rio T.G."/>
            <person name="Cheng J.F."/>
            <person name="Han C."/>
            <person name="Tapia R."/>
            <person name="Goodwin L.A."/>
            <person name="Pitluck S."/>
            <person name="Liolios K."/>
            <person name="Mavromatis K."/>
            <person name="Pagani I."/>
            <person name="Ivanova N."/>
            <person name="Mikhailova N."/>
            <person name="Pati A."/>
            <person name="Chen A."/>
            <person name="Palaniappan K."/>
            <person name="Rohde M."/>
            <person name="Tindall B.J."/>
            <person name="Detter J.C."/>
            <person name="Goker M."/>
            <person name="Woyke T."/>
            <person name="Bristow J."/>
            <person name="Eisen J.A."/>
            <person name="Markowitz V."/>
            <person name="Hugenholtz P."/>
            <person name="Klenk H.P."/>
            <person name="Kyrpides N.C."/>
        </authorList>
    </citation>
    <scope>NUCLEOTIDE SEQUENCE</scope>
    <source>
        <strain evidence="3">DSM 17368 / JCM 12287 / NRRL B-23963</strain>
    </source>
</reference>
<accession>G8R8I2</accession>
<dbReference type="KEGG" id="oho:Oweho_0343"/>
<gene>
    <name evidence="2" type="ordered locus">Oweho_0343</name>
</gene>
<dbReference type="Pfam" id="PF00188">
    <property type="entry name" value="CAP"/>
    <property type="match status" value="1"/>
</dbReference>
<name>G8R8I2_OWEHD</name>
<dbReference type="PANTHER" id="PTHR31157">
    <property type="entry name" value="SCP DOMAIN-CONTAINING PROTEIN"/>
    <property type="match status" value="1"/>
</dbReference>
<dbReference type="HOGENOM" id="CLU_1319252_0_0_10"/>
<dbReference type="Proteomes" id="UP000005631">
    <property type="component" value="Chromosome"/>
</dbReference>
<dbReference type="PANTHER" id="PTHR31157:SF1">
    <property type="entry name" value="SCP DOMAIN-CONTAINING PROTEIN"/>
    <property type="match status" value="1"/>
</dbReference>
<proteinExistence type="predicted"/>